<evidence type="ECO:0000256" key="4">
    <source>
        <dbReference type="ARBA" id="ARBA00022927"/>
    </source>
</evidence>
<protein>
    <recommendedName>
        <fullName evidence="12">Mitochondrial outer membrane transport complex Sam37/metaxin N-terminal domain-containing protein</fullName>
    </recommendedName>
</protein>
<reference evidence="10 11" key="1">
    <citation type="submission" date="2015-06" db="EMBL/GenBank/DDBJ databases">
        <title>Talaromyces atroroseus IBT 11181 draft genome.</title>
        <authorList>
            <person name="Rasmussen K.B."/>
            <person name="Rasmussen S."/>
            <person name="Petersen B."/>
            <person name="Sicheritz-Ponten T."/>
            <person name="Mortensen U.H."/>
            <person name="Thrane U."/>
        </authorList>
    </citation>
    <scope>NUCLEOTIDE SEQUENCE [LARGE SCALE GENOMIC DNA]</scope>
    <source>
        <strain evidence="10 11">IBT 11181</strain>
    </source>
</reference>
<feature type="domain" description="Mitochondrial outer membrane transport complex Sam37/metaxin N-terminal" evidence="8">
    <location>
        <begin position="20"/>
        <end position="145"/>
    </location>
</feature>
<dbReference type="InterPro" id="IPR033468">
    <property type="entry name" value="Metaxin_GST"/>
</dbReference>
<dbReference type="PANTHER" id="PTHR12289:SF41">
    <property type="entry name" value="FAILED AXON CONNECTIONS-RELATED"/>
    <property type="match status" value="1"/>
</dbReference>
<dbReference type="RefSeq" id="XP_020124786.1">
    <property type="nucleotide sequence ID" value="XM_020260867.1"/>
</dbReference>
<evidence type="ECO:0000256" key="3">
    <source>
        <dbReference type="ARBA" id="ARBA00022787"/>
    </source>
</evidence>
<dbReference type="GO" id="GO:0015031">
    <property type="term" value="P:protein transport"/>
    <property type="evidence" value="ECO:0007669"/>
    <property type="project" value="UniProtKB-KW"/>
</dbReference>
<evidence type="ECO:0000259" key="8">
    <source>
        <dbReference type="Pfam" id="PF10568"/>
    </source>
</evidence>
<keyword evidence="7" id="KW-1133">Transmembrane helix</keyword>
<dbReference type="AlphaFoldDB" id="A0A225BCL6"/>
<dbReference type="GeneID" id="30999854"/>
<comment type="caution">
    <text evidence="10">The sequence shown here is derived from an EMBL/GenBank/DDBJ whole genome shotgun (WGS) entry which is preliminary data.</text>
</comment>
<dbReference type="Pfam" id="PF17171">
    <property type="entry name" value="GST_C_6"/>
    <property type="match status" value="1"/>
</dbReference>
<dbReference type="STRING" id="1441469.A0A225BCL6"/>
<proteinExistence type="predicted"/>
<dbReference type="GO" id="GO:0001401">
    <property type="term" value="C:SAM complex"/>
    <property type="evidence" value="ECO:0007669"/>
    <property type="project" value="InterPro"/>
</dbReference>
<dbReference type="OrthoDB" id="5835136at2759"/>
<dbReference type="GO" id="GO:0007005">
    <property type="term" value="P:mitochondrion organization"/>
    <property type="evidence" value="ECO:0007669"/>
    <property type="project" value="TreeGrafter"/>
</dbReference>
<evidence type="ECO:0000256" key="7">
    <source>
        <dbReference type="SAM" id="Phobius"/>
    </source>
</evidence>
<keyword evidence="11" id="KW-1185">Reference proteome</keyword>
<evidence type="ECO:0000259" key="9">
    <source>
        <dbReference type="Pfam" id="PF17171"/>
    </source>
</evidence>
<evidence type="ECO:0000256" key="1">
    <source>
        <dbReference type="ARBA" id="ARBA00004294"/>
    </source>
</evidence>
<dbReference type="Proteomes" id="UP000214365">
    <property type="component" value="Unassembled WGS sequence"/>
</dbReference>
<dbReference type="InterPro" id="IPR050931">
    <property type="entry name" value="Mito_Protein_Transport_Metaxin"/>
</dbReference>
<dbReference type="EMBL" id="LFMY01000001">
    <property type="protein sequence ID" value="OKL64665.1"/>
    <property type="molecule type" value="Genomic_DNA"/>
</dbReference>
<dbReference type="InterPro" id="IPR019564">
    <property type="entry name" value="Sam37/metaxin_N"/>
</dbReference>
<keyword evidence="2" id="KW-0813">Transport</keyword>
<dbReference type="CDD" id="cd03078">
    <property type="entry name" value="GST_N_Metaxin1_like"/>
    <property type="match status" value="1"/>
</dbReference>
<feature type="transmembrane region" description="Helical" evidence="7">
    <location>
        <begin position="375"/>
        <end position="395"/>
    </location>
</feature>
<evidence type="ECO:0000313" key="11">
    <source>
        <dbReference type="Proteomes" id="UP000214365"/>
    </source>
</evidence>
<name>A0A225BCL6_TALAT</name>
<accession>A0A225BCL6</accession>
<dbReference type="Pfam" id="PF10568">
    <property type="entry name" value="Tom37"/>
    <property type="match status" value="1"/>
</dbReference>
<sequence length="433" mass="47778">MLELHVWGPAFSLPSIDPQCLATIAYLVKAVPKEEWVLVASSDPSVSPTNELPALRNGDVWVSKFRNIVDYVRQYSDQAWDLDAEWTGLDNADITAFSAFVESNGQLLIDLSLYVSSQNYYASTSPAYGSILTWPNQWILPPKLRHAAKHRTEHLGLSSLDLEASEEQRERERSAAVSAGQIPQSLISRPRETVSSLLGKTARSSHFRLDALTAELFEPLEQLLGKKAYFLADGRRPSSLDALVLGYLSLALVPEVPAAWLRESLRTKTPRLASYVERLREECFGAAVQLEDAFSGNTTKKPLPLPWQKPERINAAKIGNTLLNTLADATPILKEFRMNSRLQQAAKSIDPRSSEYSESEARAISEYAIAQRRDLYISIASVAAGVAAMVGYLFYNGVITIAGEEEEYDEDEDVDVNIGGSSSAEDILGIPIS</sequence>
<dbReference type="PANTHER" id="PTHR12289">
    <property type="entry name" value="METAXIN RELATED"/>
    <property type="match status" value="1"/>
</dbReference>
<organism evidence="10 11">
    <name type="scientific">Talaromyces atroroseus</name>
    <dbReference type="NCBI Taxonomy" id="1441469"/>
    <lineage>
        <taxon>Eukaryota</taxon>
        <taxon>Fungi</taxon>
        <taxon>Dikarya</taxon>
        <taxon>Ascomycota</taxon>
        <taxon>Pezizomycotina</taxon>
        <taxon>Eurotiomycetes</taxon>
        <taxon>Eurotiomycetidae</taxon>
        <taxon>Eurotiales</taxon>
        <taxon>Trichocomaceae</taxon>
        <taxon>Talaromyces</taxon>
        <taxon>Talaromyces sect. Trachyspermi</taxon>
    </lineage>
</organism>
<keyword evidence="5" id="KW-0496">Mitochondrion</keyword>
<evidence type="ECO:0000256" key="2">
    <source>
        <dbReference type="ARBA" id="ARBA00022448"/>
    </source>
</evidence>
<evidence type="ECO:0008006" key="12">
    <source>
        <dbReference type="Google" id="ProtNLM"/>
    </source>
</evidence>
<evidence type="ECO:0000256" key="6">
    <source>
        <dbReference type="ARBA" id="ARBA00023136"/>
    </source>
</evidence>
<keyword evidence="6 7" id="KW-0472">Membrane</keyword>
<keyword evidence="7" id="KW-0812">Transmembrane</keyword>
<keyword evidence="3" id="KW-1000">Mitochondrion outer membrane</keyword>
<evidence type="ECO:0000256" key="5">
    <source>
        <dbReference type="ARBA" id="ARBA00023128"/>
    </source>
</evidence>
<keyword evidence="4" id="KW-0653">Protein transport</keyword>
<feature type="domain" description="Metaxin glutathione S-transferase" evidence="9">
    <location>
        <begin position="216"/>
        <end position="279"/>
    </location>
</feature>
<evidence type="ECO:0000313" key="10">
    <source>
        <dbReference type="EMBL" id="OKL64665.1"/>
    </source>
</evidence>
<comment type="subcellular location">
    <subcellularLocation>
        <location evidence="1">Mitochondrion outer membrane</location>
    </subcellularLocation>
</comment>
<gene>
    <name evidence="10" type="ORF">UA08_00099</name>
</gene>